<reference evidence="2" key="1">
    <citation type="submission" date="2023-06" db="EMBL/GenBank/DDBJ databases">
        <title>Genomic analysis of the entomopathogenic nematode Steinernema hermaphroditum.</title>
        <authorList>
            <person name="Schwarz E.M."/>
            <person name="Heppert J.K."/>
            <person name="Baniya A."/>
            <person name="Schwartz H.T."/>
            <person name="Tan C.-H."/>
            <person name="Antoshechkin I."/>
            <person name="Sternberg P.W."/>
            <person name="Goodrich-Blair H."/>
            <person name="Dillman A.R."/>
        </authorList>
    </citation>
    <scope>NUCLEOTIDE SEQUENCE</scope>
    <source>
        <strain evidence="2">PS9179</strain>
        <tissue evidence="2">Whole animal</tissue>
    </source>
</reference>
<protein>
    <submittedName>
        <fullName evidence="2">Uncharacterized protein</fullName>
    </submittedName>
</protein>
<dbReference type="PANTHER" id="PTHR23021">
    <property type="entry name" value="SERPENTINE RECEPTOR, CLASS T"/>
    <property type="match status" value="1"/>
</dbReference>
<dbReference type="PANTHER" id="PTHR23021:SF28">
    <property type="entry name" value="SERPENTINE RECEPTOR, CLASS T-RELATED"/>
    <property type="match status" value="1"/>
</dbReference>
<keyword evidence="3" id="KW-1185">Reference proteome</keyword>
<keyword evidence="1" id="KW-0812">Transmembrane</keyword>
<dbReference type="SUPFAM" id="SSF81321">
    <property type="entry name" value="Family A G protein-coupled receptor-like"/>
    <property type="match status" value="1"/>
</dbReference>
<evidence type="ECO:0000256" key="1">
    <source>
        <dbReference type="SAM" id="Phobius"/>
    </source>
</evidence>
<feature type="transmembrane region" description="Helical" evidence="1">
    <location>
        <begin position="280"/>
        <end position="299"/>
    </location>
</feature>
<feature type="transmembrane region" description="Helical" evidence="1">
    <location>
        <begin position="247"/>
        <end position="268"/>
    </location>
</feature>
<keyword evidence="1" id="KW-0472">Membrane</keyword>
<feature type="transmembrane region" description="Helical" evidence="1">
    <location>
        <begin position="70"/>
        <end position="94"/>
    </location>
</feature>
<feature type="transmembrane region" description="Helical" evidence="1">
    <location>
        <begin position="33"/>
        <end position="58"/>
    </location>
</feature>
<dbReference type="Pfam" id="PF10321">
    <property type="entry name" value="7TM_GPCR_Srt"/>
    <property type="match status" value="1"/>
</dbReference>
<feature type="transmembrane region" description="Helical" evidence="1">
    <location>
        <begin position="150"/>
        <end position="173"/>
    </location>
</feature>
<evidence type="ECO:0000313" key="2">
    <source>
        <dbReference type="EMBL" id="KAK0400610.1"/>
    </source>
</evidence>
<name>A0AA39LKN7_9BILA</name>
<keyword evidence="1" id="KW-1133">Transmembrane helix</keyword>
<comment type="caution">
    <text evidence="2">The sequence shown here is derived from an EMBL/GenBank/DDBJ whole genome shotgun (WGS) entry which is preliminary data.</text>
</comment>
<dbReference type="Gene3D" id="1.20.1070.10">
    <property type="entry name" value="Rhodopsin 7-helix transmembrane proteins"/>
    <property type="match status" value="1"/>
</dbReference>
<dbReference type="InterPro" id="IPR019425">
    <property type="entry name" value="7TM_GPCR_serpentine_rcpt_Srt"/>
</dbReference>
<feature type="transmembrane region" description="Helical" evidence="1">
    <location>
        <begin position="202"/>
        <end position="226"/>
    </location>
</feature>
<accession>A0AA39LKN7</accession>
<feature type="transmembrane region" description="Helical" evidence="1">
    <location>
        <begin position="106"/>
        <end position="129"/>
    </location>
</feature>
<gene>
    <name evidence="2" type="ORF">QR680_015345</name>
</gene>
<organism evidence="2 3">
    <name type="scientific">Steinernema hermaphroditum</name>
    <dbReference type="NCBI Taxonomy" id="289476"/>
    <lineage>
        <taxon>Eukaryota</taxon>
        <taxon>Metazoa</taxon>
        <taxon>Ecdysozoa</taxon>
        <taxon>Nematoda</taxon>
        <taxon>Chromadorea</taxon>
        <taxon>Rhabditida</taxon>
        <taxon>Tylenchina</taxon>
        <taxon>Panagrolaimomorpha</taxon>
        <taxon>Strongyloidoidea</taxon>
        <taxon>Steinernematidae</taxon>
        <taxon>Steinernema</taxon>
    </lineage>
</organism>
<proteinExistence type="predicted"/>
<evidence type="ECO:0000313" key="3">
    <source>
        <dbReference type="Proteomes" id="UP001175271"/>
    </source>
</evidence>
<dbReference type="EMBL" id="JAUCMV010000004">
    <property type="protein sequence ID" value="KAK0400610.1"/>
    <property type="molecule type" value="Genomic_DNA"/>
</dbReference>
<dbReference type="Proteomes" id="UP001175271">
    <property type="component" value="Unassembled WGS sequence"/>
</dbReference>
<sequence length="333" mass="37804">MELYLLQHETWKKLYSCDYLTNEEWDSHRVPRVFHGTVSIVFAAVATVLYVPCIITMRTPAFFANSCYKIMFYVGLVDLCSQVIDGFVNGYLLIIGAEFCTMPHFIYISGTLVFASWSTQCLLCLLLALNRLCDIVGTKNLNFFFSGWRTHISCLLIIAYGIVVTFIPPSVVFESSAGGSWFYDPYAAYKDIHLPGINRSWYFNYLMGINNISVVVLLFVLYPAMLIKLYLKGRGGNQAASKFQKSIFYQAALICFLTTVPAVSYLYMQMFYTPEWLISLGHFVWQASNGAPAFVYLAFNRSIRRNVIRMICAQNKNEVMAVSDMGGTTVSRI</sequence>
<dbReference type="AlphaFoldDB" id="A0AA39LKN7"/>